<organism evidence="1 2">
    <name type="scientific">Allorhodopirellula solitaria</name>
    <dbReference type="NCBI Taxonomy" id="2527987"/>
    <lineage>
        <taxon>Bacteria</taxon>
        <taxon>Pseudomonadati</taxon>
        <taxon>Planctomycetota</taxon>
        <taxon>Planctomycetia</taxon>
        <taxon>Pirellulales</taxon>
        <taxon>Pirellulaceae</taxon>
        <taxon>Allorhodopirellula</taxon>
    </lineage>
</organism>
<name>A0A5C5WHL5_9BACT</name>
<protein>
    <submittedName>
        <fullName evidence="1">Uncharacterized protein</fullName>
    </submittedName>
</protein>
<evidence type="ECO:0000313" key="2">
    <source>
        <dbReference type="Proteomes" id="UP000318053"/>
    </source>
</evidence>
<dbReference type="AlphaFoldDB" id="A0A5C5WHL5"/>
<accession>A0A5C5WHL5</accession>
<proteinExistence type="predicted"/>
<sequence>MIEPLYLVGIMAVMPRVSNFGSSRNLVARIFRHQIEFAAVKQNPESVVGEGTKASCG</sequence>
<reference evidence="1 2" key="1">
    <citation type="submission" date="2019-02" db="EMBL/GenBank/DDBJ databases">
        <title>Deep-cultivation of Planctomycetes and their phenomic and genomic characterization uncovers novel biology.</title>
        <authorList>
            <person name="Wiegand S."/>
            <person name="Jogler M."/>
            <person name="Boedeker C."/>
            <person name="Pinto D."/>
            <person name="Vollmers J."/>
            <person name="Rivas-Marin E."/>
            <person name="Kohn T."/>
            <person name="Peeters S.H."/>
            <person name="Heuer A."/>
            <person name="Rast P."/>
            <person name="Oberbeckmann S."/>
            <person name="Bunk B."/>
            <person name="Jeske O."/>
            <person name="Meyerdierks A."/>
            <person name="Storesund J.E."/>
            <person name="Kallscheuer N."/>
            <person name="Luecker S."/>
            <person name="Lage O.M."/>
            <person name="Pohl T."/>
            <person name="Merkel B.J."/>
            <person name="Hornburger P."/>
            <person name="Mueller R.-W."/>
            <person name="Bruemmer F."/>
            <person name="Labrenz M."/>
            <person name="Spormann A.M."/>
            <person name="Op Den Camp H."/>
            <person name="Overmann J."/>
            <person name="Amann R."/>
            <person name="Jetten M.S.M."/>
            <person name="Mascher T."/>
            <person name="Medema M.H."/>
            <person name="Devos D.P."/>
            <person name="Kaster A.-K."/>
            <person name="Ovreas L."/>
            <person name="Rohde M."/>
            <person name="Galperin M.Y."/>
            <person name="Jogler C."/>
        </authorList>
    </citation>
    <scope>NUCLEOTIDE SEQUENCE [LARGE SCALE GENOMIC DNA]</scope>
    <source>
        <strain evidence="1 2">CA85</strain>
    </source>
</reference>
<evidence type="ECO:0000313" key="1">
    <source>
        <dbReference type="EMBL" id="TWT50047.1"/>
    </source>
</evidence>
<dbReference type="Proteomes" id="UP000318053">
    <property type="component" value="Unassembled WGS sequence"/>
</dbReference>
<gene>
    <name evidence="1" type="ORF">CA85_52790</name>
</gene>
<keyword evidence="2" id="KW-1185">Reference proteome</keyword>
<comment type="caution">
    <text evidence="1">The sequence shown here is derived from an EMBL/GenBank/DDBJ whole genome shotgun (WGS) entry which is preliminary data.</text>
</comment>
<dbReference type="EMBL" id="SJPK01000056">
    <property type="protein sequence ID" value="TWT50047.1"/>
    <property type="molecule type" value="Genomic_DNA"/>
</dbReference>